<sequence length="401" mass="47079">MKNIFLVLLLLTSSLSCYSQKKDISTARGYIKSGKNLHKAEELMWQLLDDSLNRGNKKIWLTLYESIYKQYEIENEKLYLNQKYDTVALFMQTKKMFSVLESLDSVDALPGGDGKVALSFRKKHAETLNQFRPNLYSGGIYFIRQQQYDVAFQFFNEYINCATKPLFALYHYLNNDKMISKAAYWAVYCGYKLNDPKATLRHSYLALKDSSNYCLMLQYLSETYLIENDSNRYYNTISEGFKKYPTFPYFFPRLIDYYSKRNLFDKALEVCDQALTTDSLNINFLFAKSTILLNTSRYDKCLEVCDRLIALNDSFPDAYLNAGLAYYNQAVEIDKNFSIARKQHAKIIQFYKCALSYFEKYKILAPDQKKKWALPLYTIYLNLNMGKEFDAINQILREMKN</sequence>
<dbReference type="RefSeq" id="WP_107582518.1">
    <property type="nucleotide sequence ID" value="NZ_JAERMS010000002.1"/>
</dbReference>
<accession>A0ABS3M2H6</accession>
<evidence type="ECO:0000313" key="1">
    <source>
        <dbReference type="EMBL" id="MBO1362396.1"/>
    </source>
</evidence>
<evidence type="ECO:0008006" key="3">
    <source>
        <dbReference type="Google" id="ProtNLM"/>
    </source>
</evidence>
<keyword evidence="2" id="KW-1185">Reference proteome</keyword>
<evidence type="ECO:0000313" key="2">
    <source>
        <dbReference type="Proteomes" id="UP000664265"/>
    </source>
</evidence>
<dbReference type="PROSITE" id="PS51257">
    <property type="entry name" value="PROKAR_LIPOPROTEIN"/>
    <property type="match status" value="1"/>
</dbReference>
<dbReference type="InterPro" id="IPR011990">
    <property type="entry name" value="TPR-like_helical_dom_sf"/>
</dbReference>
<name>A0ABS3M2H6_9BACT</name>
<reference evidence="1 2" key="1">
    <citation type="submission" date="2021-01" db="EMBL/GenBank/DDBJ databases">
        <title>Prevotella A2931 sp. nov.</title>
        <authorList>
            <person name="Buhl M."/>
            <person name="Oberhettinger P."/>
        </authorList>
    </citation>
    <scope>NUCLEOTIDE SEQUENCE [LARGE SCALE GENOMIC DNA]</scope>
    <source>
        <strain evidence="1 2">A2931</strain>
    </source>
</reference>
<proteinExistence type="predicted"/>
<dbReference type="Proteomes" id="UP000664265">
    <property type="component" value="Unassembled WGS sequence"/>
</dbReference>
<dbReference type="Gene3D" id="1.25.40.10">
    <property type="entry name" value="Tetratricopeptide repeat domain"/>
    <property type="match status" value="1"/>
</dbReference>
<organism evidence="1 2">
    <name type="scientific">Prevotella illustrans</name>
    <dbReference type="NCBI Taxonomy" id="2800387"/>
    <lineage>
        <taxon>Bacteria</taxon>
        <taxon>Pseudomonadati</taxon>
        <taxon>Bacteroidota</taxon>
        <taxon>Bacteroidia</taxon>
        <taxon>Bacteroidales</taxon>
        <taxon>Prevotellaceae</taxon>
        <taxon>Prevotella</taxon>
    </lineage>
</organism>
<gene>
    <name evidence="1" type="ORF">JHU38_01130</name>
</gene>
<dbReference type="SUPFAM" id="SSF48452">
    <property type="entry name" value="TPR-like"/>
    <property type="match status" value="1"/>
</dbReference>
<comment type="caution">
    <text evidence="1">The sequence shown here is derived from an EMBL/GenBank/DDBJ whole genome shotgun (WGS) entry which is preliminary data.</text>
</comment>
<dbReference type="EMBL" id="JAERMS010000002">
    <property type="protein sequence ID" value="MBO1362396.1"/>
    <property type="molecule type" value="Genomic_DNA"/>
</dbReference>
<protein>
    <recommendedName>
        <fullName evidence="3">Tetratricopeptide repeat protein</fullName>
    </recommendedName>
</protein>